<accession>A0A061HYA2</accession>
<dbReference type="PRINTS" id="PR00621">
    <property type="entry name" value="HISTONEH2B"/>
</dbReference>
<proteinExistence type="inferred from homology"/>
<feature type="signal peptide" evidence="3">
    <location>
        <begin position="1"/>
        <end position="32"/>
    </location>
</feature>
<dbReference type="GO" id="GO:0003677">
    <property type="term" value="F:DNA binding"/>
    <property type="evidence" value="ECO:0007669"/>
    <property type="project" value="InterPro"/>
</dbReference>
<dbReference type="Pfam" id="PF00125">
    <property type="entry name" value="Histone"/>
    <property type="match status" value="1"/>
</dbReference>
<evidence type="ECO:0000313" key="6">
    <source>
        <dbReference type="Ensembl" id="ENSCGRP00001008919.1"/>
    </source>
</evidence>
<dbReference type="AlphaFoldDB" id="A0A061HYA2"/>
<dbReference type="GO" id="GO:0000786">
    <property type="term" value="C:nucleosome"/>
    <property type="evidence" value="ECO:0007669"/>
    <property type="project" value="InterPro"/>
</dbReference>
<keyword evidence="3" id="KW-0732">Signal</keyword>
<dbReference type="Gene3D" id="1.10.20.10">
    <property type="entry name" value="Histone, subunit A"/>
    <property type="match status" value="1"/>
</dbReference>
<dbReference type="SMART" id="SM00427">
    <property type="entry name" value="H2B"/>
    <property type="match status" value="1"/>
</dbReference>
<evidence type="ECO:0000256" key="2">
    <source>
        <dbReference type="SAM" id="MobiDB-lite"/>
    </source>
</evidence>
<dbReference type="GO" id="GO:0046982">
    <property type="term" value="F:protein heterodimerization activity"/>
    <property type="evidence" value="ECO:0007669"/>
    <property type="project" value="InterPro"/>
</dbReference>
<evidence type="ECO:0000313" key="5">
    <source>
        <dbReference type="EMBL" id="ERE65678.1"/>
    </source>
</evidence>
<gene>
    <name evidence="5" type="ORF">H671_xg20038</name>
</gene>
<evidence type="ECO:0000313" key="7">
    <source>
        <dbReference type="Proteomes" id="UP000030759"/>
    </source>
</evidence>
<dbReference type="InterPro" id="IPR009072">
    <property type="entry name" value="Histone-fold"/>
</dbReference>
<evidence type="ECO:0000259" key="4">
    <source>
        <dbReference type="Pfam" id="PF00125"/>
    </source>
</evidence>
<reference evidence="5" key="2">
    <citation type="submission" date="2013-03" db="EMBL/GenBank/DDBJ databases">
        <title>Chinese hamster genome sequenced from sorted chromosomes.</title>
        <authorList>
            <person name="Brinkrolf K."/>
            <person name="Rupp O."/>
            <person name="Laux H."/>
            <person name="Kollin F."/>
            <person name="Ernst W."/>
            <person name="Linke B."/>
            <person name="Kofler R."/>
            <person name="Romand S."/>
            <person name="Hesse F."/>
            <person name="Budach W.E."/>
            <person name="Galosy S."/>
            <person name="Muller D."/>
            <person name="Noll T."/>
            <person name="Wienberg J."/>
            <person name="Jostock T."/>
            <person name="Leonard M."/>
            <person name="Grillari J."/>
            <person name="Tauch A."/>
            <person name="Goesmann A."/>
            <person name="Helk B."/>
            <person name="Mott J.E."/>
            <person name="Puehler A."/>
            <person name="Borth N."/>
        </authorList>
    </citation>
    <scope>NUCLEOTIDE SEQUENCE</scope>
    <source>
        <strain evidence="5">17A/GY</strain>
    </source>
</reference>
<reference evidence="6" key="3">
    <citation type="submission" date="2025-05" db="UniProtKB">
        <authorList>
            <consortium name="Ensembl"/>
        </authorList>
    </citation>
    <scope>IDENTIFICATION</scope>
</reference>
<evidence type="ECO:0000256" key="3">
    <source>
        <dbReference type="SAM" id="SignalP"/>
    </source>
</evidence>
<evidence type="ECO:0000256" key="1">
    <source>
        <dbReference type="ARBA" id="ARBA00006846"/>
    </source>
</evidence>
<protein>
    <submittedName>
        <fullName evidence="5">Histone H2B type F-M-like protein</fullName>
    </submittedName>
</protein>
<comment type="similarity">
    <text evidence="1">Belongs to the histone H2B family.</text>
</comment>
<feature type="domain" description="Core Histone H2A/H2B/H3" evidence="4">
    <location>
        <begin position="96"/>
        <end position="176"/>
    </location>
</feature>
<organism evidence="5 7">
    <name type="scientific">Cricetulus griseus</name>
    <name type="common">Chinese hamster</name>
    <name type="synonym">Cricetulus barabensis griseus</name>
    <dbReference type="NCBI Taxonomy" id="10029"/>
    <lineage>
        <taxon>Eukaryota</taxon>
        <taxon>Metazoa</taxon>
        <taxon>Chordata</taxon>
        <taxon>Craniata</taxon>
        <taxon>Vertebrata</taxon>
        <taxon>Euteleostomi</taxon>
        <taxon>Mammalia</taxon>
        <taxon>Eutheria</taxon>
        <taxon>Euarchontoglires</taxon>
        <taxon>Glires</taxon>
        <taxon>Rodentia</taxon>
        <taxon>Myomorpha</taxon>
        <taxon>Muroidea</taxon>
        <taxon>Cricetidae</taxon>
        <taxon>Cricetinae</taxon>
        <taxon>Cricetulus</taxon>
    </lineage>
</organism>
<dbReference type="InterPro" id="IPR000558">
    <property type="entry name" value="Histone_H2B"/>
</dbReference>
<dbReference type="Proteomes" id="UP000030759">
    <property type="component" value="Unassembled WGS sequence"/>
</dbReference>
<feature type="chain" id="PRO_5044538360" evidence="3">
    <location>
        <begin position="33"/>
        <end position="221"/>
    </location>
</feature>
<dbReference type="InterPro" id="IPR007125">
    <property type="entry name" value="H2A/H2B/H3"/>
</dbReference>
<sequence length="221" mass="25487">MSSWSLIRHNGKCVTHLRIFGLVMAAIAGVSAMEAGEELTTVEMASVEEPIPVEEPVAVSEQASDAYEKIRRPKSATAKKRQKQLERRRRFQSMTEEERRRAARLIKRRKDSFTIYFPRVLRNIHMGFTLSQESLNILDSFVKDMFERIATEASNLARYTRRSIINSRDIQSAVYLLLPEASQFQKVPFINCRSQCLCYWCYVQEAVSCTNLFKGAAYLLF</sequence>
<dbReference type="Ensembl" id="ENSCGRT00001013078.1">
    <property type="protein sequence ID" value="ENSCGRP00001008919.1"/>
    <property type="gene ID" value="ENSCGRG00001011108.1"/>
</dbReference>
<dbReference type="CDD" id="cd22910">
    <property type="entry name" value="HFD_H2B"/>
    <property type="match status" value="1"/>
</dbReference>
<dbReference type="GO" id="GO:0030527">
    <property type="term" value="F:structural constituent of chromatin"/>
    <property type="evidence" value="ECO:0007669"/>
    <property type="project" value="InterPro"/>
</dbReference>
<name>A0A061HYA2_CRIGR</name>
<dbReference type="EMBL" id="KE683382">
    <property type="protein sequence ID" value="ERE65678.1"/>
    <property type="molecule type" value="Genomic_DNA"/>
</dbReference>
<dbReference type="PANTHER" id="PTHR23428">
    <property type="entry name" value="HISTONE H2B"/>
    <property type="match status" value="1"/>
</dbReference>
<dbReference type="Proteomes" id="UP000694386">
    <property type="component" value="Unplaced"/>
</dbReference>
<reference evidence="7" key="1">
    <citation type="journal article" date="2013" name="Nat. Biotechnol.">
        <title>Chinese hamster genome sequenced from sorted chromosomes.</title>
        <authorList>
            <person name="Brinkrolf K."/>
            <person name="Rupp O."/>
            <person name="Laux H."/>
            <person name="Kollin F."/>
            <person name="Ernst W."/>
            <person name="Linke B."/>
            <person name="Kofler R."/>
            <person name="Romand S."/>
            <person name="Hesse F."/>
            <person name="Budach W.E."/>
            <person name="Galosy S."/>
            <person name="Muller D."/>
            <person name="Noll T."/>
            <person name="Wienberg J."/>
            <person name="Jostock T."/>
            <person name="Leonard M."/>
            <person name="Grillari J."/>
            <person name="Tauch A."/>
            <person name="Goesmann A."/>
            <person name="Helk B."/>
            <person name="Mott J.E."/>
            <person name="Puhler A."/>
            <person name="Borth N."/>
        </authorList>
    </citation>
    <scope>NUCLEOTIDE SEQUENCE [LARGE SCALE GENOMIC DNA]</scope>
    <source>
        <strain evidence="7">17A/GY</strain>
    </source>
</reference>
<dbReference type="SUPFAM" id="SSF47113">
    <property type="entry name" value="Histone-fold"/>
    <property type="match status" value="1"/>
</dbReference>
<feature type="compositionally biased region" description="Basic residues" evidence="2">
    <location>
        <begin position="71"/>
        <end position="91"/>
    </location>
</feature>
<feature type="region of interest" description="Disordered" evidence="2">
    <location>
        <begin position="62"/>
        <end position="95"/>
    </location>
</feature>